<proteinExistence type="inferred from homology"/>
<dbReference type="InterPro" id="IPR009057">
    <property type="entry name" value="Homeodomain-like_sf"/>
</dbReference>
<dbReference type="GO" id="GO:0003677">
    <property type="term" value="F:DNA binding"/>
    <property type="evidence" value="ECO:0007669"/>
    <property type="project" value="InterPro"/>
</dbReference>
<dbReference type="GO" id="GO:0006313">
    <property type="term" value="P:DNA transposition"/>
    <property type="evidence" value="ECO:0007669"/>
    <property type="project" value="InterPro"/>
</dbReference>
<keyword evidence="3" id="KW-1185">Reference proteome</keyword>
<dbReference type="AlphaFoldDB" id="A0A845SMC6"/>
<reference evidence="2 3" key="2">
    <citation type="submission" date="2020-02" db="EMBL/GenBank/DDBJ databases">
        <title>The new genus of Enterobacteriales.</title>
        <authorList>
            <person name="Kim I.S."/>
        </authorList>
    </citation>
    <scope>NUCLEOTIDE SEQUENCE [LARGE SCALE GENOMIC DNA]</scope>
    <source>
        <strain evidence="2 3">SAP-6</strain>
    </source>
</reference>
<evidence type="ECO:0000313" key="2">
    <source>
        <dbReference type="EMBL" id="NDL63771.1"/>
    </source>
</evidence>
<sequence length="101" mass="11625">MTKKNKFTAEFRREAASLVLDNSHTYREACDATGVDENILYRWVAQLRAERSGIMPPGMAVTPDQQRILELEERIRCLEMERDILKKAAALLITDEFKSLP</sequence>
<dbReference type="SUPFAM" id="SSF46689">
    <property type="entry name" value="Homeodomain-like"/>
    <property type="match status" value="1"/>
</dbReference>
<protein>
    <submittedName>
        <fullName evidence="2">Transposase</fullName>
    </submittedName>
</protein>
<organism evidence="2 3">
    <name type="scientific">Acerihabitans arboris</name>
    <dbReference type="NCBI Taxonomy" id="2691583"/>
    <lineage>
        <taxon>Bacteria</taxon>
        <taxon>Pseudomonadati</taxon>
        <taxon>Pseudomonadota</taxon>
        <taxon>Gammaproteobacteria</taxon>
        <taxon>Enterobacterales</taxon>
        <taxon>Pectobacteriaceae</taxon>
        <taxon>Acerihabitans</taxon>
    </lineage>
</organism>
<evidence type="ECO:0000256" key="1">
    <source>
        <dbReference type="ARBA" id="ARBA00009964"/>
    </source>
</evidence>
<dbReference type="Pfam" id="PF01527">
    <property type="entry name" value="HTH_Tnp_1"/>
    <property type="match status" value="1"/>
</dbReference>
<comment type="caution">
    <text evidence="2">The sequence shown here is derived from an EMBL/GenBank/DDBJ whole genome shotgun (WGS) entry which is preliminary data.</text>
</comment>
<dbReference type="RefSeq" id="WP_162366491.1">
    <property type="nucleotide sequence ID" value="NZ_WUBS01000009.1"/>
</dbReference>
<dbReference type="EMBL" id="WUBS01000009">
    <property type="protein sequence ID" value="NDL63771.1"/>
    <property type="molecule type" value="Genomic_DNA"/>
</dbReference>
<dbReference type="Gene3D" id="1.10.10.60">
    <property type="entry name" value="Homeodomain-like"/>
    <property type="match status" value="1"/>
</dbReference>
<dbReference type="Proteomes" id="UP000461443">
    <property type="component" value="Unassembled WGS sequence"/>
</dbReference>
<reference evidence="2 3" key="1">
    <citation type="submission" date="2019-12" db="EMBL/GenBank/DDBJ databases">
        <authorList>
            <person name="Lee S.D."/>
        </authorList>
    </citation>
    <scope>NUCLEOTIDE SEQUENCE [LARGE SCALE GENOMIC DNA]</scope>
    <source>
        <strain evidence="2 3">SAP-6</strain>
    </source>
</reference>
<dbReference type="InterPro" id="IPR002514">
    <property type="entry name" value="Transposase_8"/>
</dbReference>
<gene>
    <name evidence="2" type="ORF">GRH90_13565</name>
</gene>
<comment type="similarity">
    <text evidence="1">Belongs to the transposase 8 family.</text>
</comment>
<evidence type="ECO:0000313" key="3">
    <source>
        <dbReference type="Proteomes" id="UP000461443"/>
    </source>
</evidence>
<accession>A0A845SMC6</accession>
<dbReference type="GO" id="GO:0004803">
    <property type="term" value="F:transposase activity"/>
    <property type="evidence" value="ECO:0007669"/>
    <property type="project" value="InterPro"/>
</dbReference>
<name>A0A845SMC6_9GAMM</name>